<keyword evidence="2" id="KW-0812">Transmembrane</keyword>
<dbReference type="PROSITE" id="PS50294">
    <property type="entry name" value="WD_REPEATS_REGION"/>
    <property type="match status" value="1"/>
</dbReference>
<evidence type="ECO:0000313" key="4">
    <source>
        <dbReference type="Proteomes" id="UP000692954"/>
    </source>
</evidence>
<evidence type="ECO:0000256" key="1">
    <source>
        <dbReference type="PROSITE-ProRule" id="PRU00221"/>
    </source>
</evidence>
<proteinExistence type="predicted"/>
<evidence type="ECO:0000256" key="2">
    <source>
        <dbReference type="SAM" id="Phobius"/>
    </source>
</evidence>
<keyword evidence="4" id="KW-1185">Reference proteome</keyword>
<name>A0A8S1RTX0_9CILI</name>
<keyword evidence="2" id="KW-0472">Membrane</keyword>
<dbReference type="Proteomes" id="UP000692954">
    <property type="component" value="Unassembled WGS sequence"/>
</dbReference>
<dbReference type="InterPro" id="IPR001680">
    <property type="entry name" value="WD40_rpt"/>
</dbReference>
<dbReference type="OrthoDB" id="10508707at2759"/>
<organism evidence="3 4">
    <name type="scientific">Paramecium sonneborni</name>
    <dbReference type="NCBI Taxonomy" id="65129"/>
    <lineage>
        <taxon>Eukaryota</taxon>
        <taxon>Sar</taxon>
        <taxon>Alveolata</taxon>
        <taxon>Ciliophora</taxon>
        <taxon>Intramacronucleata</taxon>
        <taxon>Oligohymenophorea</taxon>
        <taxon>Peniculida</taxon>
        <taxon>Parameciidae</taxon>
        <taxon>Paramecium</taxon>
    </lineage>
</organism>
<dbReference type="Pfam" id="PF00400">
    <property type="entry name" value="WD40"/>
    <property type="match status" value="1"/>
</dbReference>
<keyword evidence="2" id="KW-1133">Transmembrane helix</keyword>
<dbReference type="AlphaFoldDB" id="A0A8S1RTX0"/>
<dbReference type="PROSITE" id="PS50082">
    <property type="entry name" value="WD_REPEATS_2"/>
    <property type="match status" value="1"/>
</dbReference>
<dbReference type="InterPro" id="IPR019775">
    <property type="entry name" value="WD40_repeat_CS"/>
</dbReference>
<dbReference type="EMBL" id="CAJJDN010000341">
    <property type="protein sequence ID" value="CAD8130900.1"/>
    <property type="molecule type" value="Genomic_DNA"/>
</dbReference>
<gene>
    <name evidence="3" type="ORF">PSON_ATCC_30995.1.T3410007</name>
</gene>
<feature type="transmembrane region" description="Helical" evidence="2">
    <location>
        <begin position="80"/>
        <end position="99"/>
    </location>
</feature>
<keyword evidence="1" id="KW-0853">WD repeat</keyword>
<comment type="caution">
    <text evidence="3">The sequence shown here is derived from an EMBL/GenBank/DDBJ whole genome shotgun (WGS) entry which is preliminary data.</text>
</comment>
<dbReference type="SMART" id="SM00320">
    <property type="entry name" value="WD40"/>
    <property type="match status" value="1"/>
</dbReference>
<sequence>MEILSFRQLGQVDMLMGCQDRVIKSKIRRPYLRCILSLFSPDGNTLASGSLDKSIRIWDVKKGQQKINQMIMIIMQDQSVSLLMEIISHLVVMITLYVFGM</sequence>
<dbReference type="PROSITE" id="PS00678">
    <property type="entry name" value="WD_REPEATS_1"/>
    <property type="match status" value="1"/>
</dbReference>
<feature type="repeat" description="WD" evidence="1">
    <location>
        <begin position="39"/>
        <end position="68"/>
    </location>
</feature>
<reference evidence="3" key="1">
    <citation type="submission" date="2021-01" db="EMBL/GenBank/DDBJ databases">
        <authorList>
            <consortium name="Genoscope - CEA"/>
            <person name="William W."/>
        </authorList>
    </citation>
    <scope>NUCLEOTIDE SEQUENCE</scope>
</reference>
<accession>A0A8S1RTX0</accession>
<protein>
    <submittedName>
        <fullName evidence="3">Uncharacterized protein</fullName>
    </submittedName>
</protein>
<evidence type="ECO:0000313" key="3">
    <source>
        <dbReference type="EMBL" id="CAD8130900.1"/>
    </source>
</evidence>